<dbReference type="AlphaFoldDB" id="A0A183SRH5"/>
<dbReference type="InterPro" id="IPR000477">
    <property type="entry name" value="RT_dom"/>
</dbReference>
<dbReference type="WBParaSite" id="SSLN_0000703701-mRNA-1">
    <property type="protein sequence ID" value="SSLN_0000703701-mRNA-1"/>
    <property type="gene ID" value="SSLN_0000703701"/>
</dbReference>
<name>A0A183SRH5_SCHSO</name>
<organism evidence="4">
    <name type="scientific">Schistocephalus solidus</name>
    <name type="common">Tapeworm</name>
    <dbReference type="NCBI Taxonomy" id="70667"/>
    <lineage>
        <taxon>Eukaryota</taxon>
        <taxon>Metazoa</taxon>
        <taxon>Spiralia</taxon>
        <taxon>Lophotrochozoa</taxon>
        <taxon>Platyhelminthes</taxon>
        <taxon>Cestoda</taxon>
        <taxon>Eucestoda</taxon>
        <taxon>Diphyllobothriidea</taxon>
        <taxon>Diphyllobothriidae</taxon>
        <taxon>Schistocephalus</taxon>
    </lineage>
</organism>
<reference evidence="2 3" key="2">
    <citation type="submission" date="2018-11" db="EMBL/GenBank/DDBJ databases">
        <authorList>
            <consortium name="Pathogen Informatics"/>
        </authorList>
    </citation>
    <scope>NUCLEOTIDE SEQUENCE [LARGE SCALE GENOMIC DNA]</scope>
    <source>
        <strain evidence="2 3">NST_G2</strain>
    </source>
</reference>
<feature type="domain" description="Reverse transcriptase" evidence="1">
    <location>
        <begin position="72"/>
        <end position="160"/>
    </location>
</feature>
<dbReference type="OrthoDB" id="6283029at2759"/>
<evidence type="ECO:0000259" key="1">
    <source>
        <dbReference type="Pfam" id="PF00078"/>
    </source>
</evidence>
<dbReference type="EMBL" id="UYSU01033866">
    <property type="protein sequence ID" value="VDL93208.1"/>
    <property type="molecule type" value="Genomic_DNA"/>
</dbReference>
<dbReference type="PRINTS" id="PR01345">
    <property type="entry name" value="CERVTRCPTASE"/>
</dbReference>
<accession>A0A183SRH5</accession>
<dbReference type="PANTHER" id="PTHR33332">
    <property type="entry name" value="REVERSE TRANSCRIPTASE DOMAIN-CONTAINING PROTEIN"/>
    <property type="match status" value="1"/>
</dbReference>
<protein>
    <submittedName>
        <fullName evidence="4">Reverse transcriptase domain-containing protein</fullName>
    </submittedName>
</protein>
<sequence>MLRNRVKGLIGRTRQDFEVDLLNRVTVNPRLFNDYLRQNTRNKDPIPLLRTTERIDHTEDGAKDEHLSEFFRDKQLAKVEVESGVPQGSVLGPILFIVYINDCANEMDCDIAMFANYLKLWRVIQKAADKENLQANLNQLQKWSNDWLLPFNESKCNIIRVRNSNPLNRTVYRLNGIPFKKVGAQKDLGFWTMPSFKPSLHCAKVAKSPMSIPYLVKRAFSAFTTDCFAKVFGTFVWPQLESAVKA</sequence>
<keyword evidence="3" id="KW-1185">Reference proteome</keyword>
<gene>
    <name evidence="2" type="ORF">SSLN_LOCUS6823</name>
</gene>
<dbReference type="Proteomes" id="UP000275846">
    <property type="component" value="Unassembled WGS sequence"/>
</dbReference>
<proteinExistence type="predicted"/>
<dbReference type="STRING" id="70667.A0A183SRH5"/>
<dbReference type="Pfam" id="PF00078">
    <property type="entry name" value="RVT_1"/>
    <property type="match status" value="1"/>
</dbReference>
<evidence type="ECO:0000313" key="4">
    <source>
        <dbReference type="WBParaSite" id="SSLN_0000703701-mRNA-1"/>
    </source>
</evidence>
<evidence type="ECO:0000313" key="3">
    <source>
        <dbReference type="Proteomes" id="UP000275846"/>
    </source>
</evidence>
<evidence type="ECO:0000313" key="2">
    <source>
        <dbReference type="EMBL" id="VDL93208.1"/>
    </source>
</evidence>
<reference evidence="4" key="1">
    <citation type="submission" date="2016-06" db="UniProtKB">
        <authorList>
            <consortium name="WormBaseParasite"/>
        </authorList>
    </citation>
    <scope>IDENTIFICATION</scope>
</reference>